<dbReference type="AlphaFoldDB" id="A0A507CBG3"/>
<dbReference type="RefSeq" id="XP_031025821.1">
    <property type="nucleotide sequence ID" value="XM_031168284.1"/>
</dbReference>
<feature type="domain" description="Trichome birefringence-like C-terminal" evidence="15">
    <location>
        <begin position="115"/>
        <end position="204"/>
    </location>
</feature>
<feature type="region of interest" description="Disordered" evidence="12">
    <location>
        <begin position="590"/>
        <end position="610"/>
    </location>
</feature>
<feature type="transmembrane region" description="Helical" evidence="13">
    <location>
        <begin position="432"/>
        <end position="454"/>
    </location>
</feature>
<comment type="caution">
    <text evidence="16">The sequence shown here is derived from an EMBL/GenBank/DDBJ whole genome shotgun (WGS) entry which is preliminary data.</text>
</comment>
<comment type="subcellular location">
    <subcellularLocation>
        <location evidence="2">Golgi apparatus membrane</location>
        <topology evidence="2">Single-pass type II membrane protein</topology>
    </subcellularLocation>
    <subcellularLocation>
        <location evidence="1">Membrane</location>
        <topology evidence="1">Multi-pass membrane protein</topology>
    </subcellularLocation>
</comment>
<evidence type="ECO:0000256" key="8">
    <source>
        <dbReference type="ARBA" id="ARBA00022968"/>
    </source>
</evidence>
<dbReference type="PANTHER" id="PTHR11132">
    <property type="entry name" value="SOLUTE CARRIER FAMILY 35"/>
    <property type="match status" value="1"/>
</dbReference>
<keyword evidence="10" id="KW-0333">Golgi apparatus</keyword>
<evidence type="ECO:0000256" key="2">
    <source>
        <dbReference type="ARBA" id="ARBA00004323"/>
    </source>
</evidence>
<dbReference type="EMBL" id="QEAO01000009">
    <property type="protein sequence ID" value="TPX35294.1"/>
    <property type="molecule type" value="Genomic_DNA"/>
</dbReference>
<evidence type="ECO:0000256" key="1">
    <source>
        <dbReference type="ARBA" id="ARBA00004141"/>
    </source>
</evidence>
<comment type="similarity">
    <text evidence="4">Belongs to the glycosyltransferase 31 family.</text>
</comment>
<dbReference type="InterPro" id="IPR004853">
    <property type="entry name" value="Sugar_P_trans_dom"/>
</dbReference>
<keyword evidence="8" id="KW-0735">Signal-anchor</keyword>
<evidence type="ECO:0000313" key="16">
    <source>
        <dbReference type="EMBL" id="TPX35294.1"/>
    </source>
</evidence>
<evidence type="ECO:0000256" key="5">
    <source>
        <dbReference type="ARBA" id="ARBA00022676"/>
    </source>
</evidence>
<name>A0A507CBG3_9FUNG</name>
<evidence type="ECO:0000256" key="9">
    <source>
        <dbReference type="ARBA" id="ARBA00022989"/>
    </source>
</evidence>
<dbReference type="GO" id="GO:0000139">
    <property type="term" value="C:Golgi membrane"/>
    <property type="evidence" value="ECO:0007669"/>
    <property type="project" value="UniProtKB-SubCell"/>
</dbReference>
<feature type="transmembrane region" description="Helical" evidence="13">
    <location>
        <begin position="350"/>
        <end position="368"/>
    </location>
</feature>
<keyword evidence="5" id="KW-0328">Glycosyltransferase</keyword>
<feature type="transmembrane region" description="Helical" evidence="13">
    <location>
        <begin position="286"/>
        <end position="305"/>
    </location>
</feature>
<feature type="transmembrane region" description="Helical" evidence="13">
    <location>
        <begin position="399"/>
        <end position="420"/>
    </location>
</feature>
<dbReference type="OrthoDB" id="2139606at2759"/>
<feature type="transmembrane region" description="Helical" evidence="13">
    <location>
        <begin position="544"/>
        <end position="561"/>
    </location>
</feature>
<dbReference type="InterPro" id="IPR002659">
    <property type="entry name" value="Glyco_trans_31"/>
</dbReference>
<dbReference type="GO" id="GO:0016758">
    <property type="term" value="F:hexosyltransferase activity"/>
    <property type="evidence" value="ECO:0007669"/>
    <property type="project" value="InterPro"/>
</dbReference>
<evidence type="ECO:0000259" key="14">
    <source>
        <dbReference type="Pfam" id="PF03151"/>
    </source>
</evidence>
<dbReference type="InterPro" id="IPR026057">
    <property type="entry name" value="TBL_C"/>
</dbReference>
<proteinExistence type="inferred from homology"/>
<accession>A0A507CBG3</accession>
<gene>
    <name evidence="16" type="ORF">SmJEL517_g02356</name>
</gene>
<keyword evidence="11 13" id="KW-0472">Membrane</keyword>
<sequence length="874" mass="98959">MKGTVVVAKKWLWLGAFVTASVLYSLQFVSPGNSDGPHQIESHLIATPKKPCQPWKMRGKFVAFEHPIESETSPGYPYNTSRCIQVFNRYHGTVTARNAPFPYQFIPDDDCELQEWDPFAFLEMFRNREITISGDSMSQQIYVVLICGLEAPFFSSQKKWDPALLPQPSEQISPTHAHEGRKWYFPTHNVTVHHVWHYYWWDTYNKPGSLDAISNSSLWAPMVGPWYQNEQDLRLELQHFLSNGSNPDIAPKQLCVIVFEVVLWIVASAGTVLLNKYILYELNFRFPLFLTLCQALFATAGTRALRILTKRTEEFAVERKSTSELTLPISILYSISLMASNIAYLHLTAAYIVVLKASTPAITLILRYSLRKEGVVWALFRSMIVIAGVFFVTYPETQILVVALMFQVIGIISEAARIAITPQLRPERQIDALQLLHDLAPVCACASGVGFLLLEASHISISQINALGILLLLNCFVAFLANLEPSVMAGKASTVVATGARFVRDALVITTSTLWWSTTTSVVQILGYSIVMIGALWYPDRQRVTVLLVAMVLLPAVWSLFNNTLDVNIRDVSNPVTDIYNRPNYSELIPTAPASSTPRPSPSLPPKKASPLRSLIAGQRLAPSANKNSSNPKVLLLGIFSTAQKFGRRQLIRSTYLQHRTSRTDVIFVIGKPKNDVMGTYVALENQLFSDILVLNIPENMNEGKTYEYFAAVGREFGDDEYLYVAKTDDDSFILLPRLEHRLDVEGAVKRTGAYFGHQWDFYMHGWGYGLSWDLVKWLAYDPYPKAHTIPGEAEDKQIGLWLRDQHKTQHFWTFDKTEFYEPPRAYRSDFKRNVTMNSTILLHSLKSDIDFIVYTRMLLLDIVPPEYRTHSAS</sequence>
<dbReference type="Proteomes" id="UP000319731">
    <property type="component" value="Unassembled WGS sequence"/>
</dbReference>
<feature type="transmembrane region" description="Helical" evidence="13">
    <location>
        <begin position="375"/>
        <end position="393"/>
    </location>
</feature>
<dbReference type="InterPro" id="IPR050186">
    <property type="entry name" value="TPT_transporter"/>
</dbReference>
<evidence type="ECO:0000256" key="10">
    <source>
        <dbReference type="ARBA" id="ARBA00023034"/>
    </source>
</evidence>
<comment type="similarity">
    <text evidence="3">Belongs to the PC-esterase family. TBL subfamily.</text>
</comment>
<feature type="transmembrane region" description="Helical" evidence="13">
    <location>
        <begin position="254"/>
        <end position="274"/>
    </location>
</feature>
<keyword evidence="6" id="KW-0808">Transferase</keyword>
<evidence type="ECO:0000259" key="15">
    <source>
        <dbReference type="Pfam" id="PF13839"/>
    </source>
</evidence>
<evidence type="ECO:0000256" key="11">
    <source>
        <dbReference type="ARBA" id="ARBA00023136"/>
    </source>
</evidence>
<evidence type="ECO:0000256" key="4">
    <source>
        <dbReference type="ARBA" id="ARBA00008661"/>
    </source>
</evidence>
<dbReference type="GeneID" id="42003581"/>
<evidence type="ECO:0000256" key="6">
    <source>
        <dbReference type="ARBA" id="ARBA00022679"/>
    </source>
</evidence>
<keyword evidence="9 13" id="KW-1133">Transmembrane helix</keyword>
<dbReference type="Pfam" id="PF03151">
    <property type="entry name" value="TPT"/>
    <property type="match status" value="1"/>
</dbReference>
<reference evidence="16 17" key="1">
    <citation type="journal article" date="2019" name="Sci. Rep.">
        <title>Comparative genomics of chytrid fungi reveal insights into the obligate biotrophic and pathogenic lifestyle of Synchytrium endobioticum.</title>
        <authorList>
            <person name="van de Vossenberg B.T.L.H."/>
            <person name="Warris S."/>
            <person name="Nguyen H.D.T."/>
            <person name="van Gent-Pelzer M.P.E."/>
            <person name="Joly D.L."/>
            <person name="van de Geest H.C."/>
            <person name="Bonants P.J.M."/>
            <person name="Smith D.S."/>
            <person name="Levesque C.A."/>
            <person name="van der Lee T.A.J."/>
        </authorList>
    </citation>
    <scope>NUCLEOTIDE SEQUENCE [LARGE SCALE GENOMIC DNA]</scope>
    <source>
        <strain evidence="16 17">JEL517</strain>
    </source>
</reference>
<evidence type="ECO:0000256" key="3">
    <source>
        <dbReference type="ARBA" id="ARBA00007727"/>
    </source>
</evidence>
<organism evidence="16 17">
    <name type="scientific">Synchytrium microbalum</name>
    <dbReference type="NCBI Taxonomy" id="1806994"/>
    <lineage>
        <taxon>Eukaryota</taxon>
        <taxon>Fungi</taxon>
        <taxon>Fungi incertae sedis</taxon>
        <taxon>Chytridiomycota</taxon>
        <taxon>Chytridiomycota incertae sedis</taxon>
        <taxon>Chytridiomycetes</taxon>
        <taxon>Synchytriales</taxon>
        <taxon>Synchytriaceae</taxon>
        <taxon>Synchytrium</taxon>
    </lineage>
</organism>
<evidence type="ECO:0000256" key="7">
    <source>
        <dbReference type="ARBA" id="ARBA00022692"/>
    </source>
</evidence>
<keyword evidence="7 13" id="KW-0812">Transmembrane</keyword>
<evidence type="ECO:0000256" key="12">
    <source>
        <dbReference type="SAM" id="MobiDB-lite"/>
    </source>
</evidence>
<keyword evidence="17" id="KW-1185">Reference proteome</keyword>
<dbReference type="Gene3D" id="3.90.550.50">
    <property type="match status" value="1"/>
</dbReference>
<evidence type="ECO:0000256" key="13">
    <source>
        <dbReference type="SAM" id="Phobius"/>
    </source>
</evidence>
<feature type="transmembrane region" description="Helical" evidence="13">
    <location>
        <begin position="514"/>
        <end position="538"/>
    </location>
</feature>
<feature type="transmembrane region" description="Helical" evidence="13">
    <location>
        <begin position="460"/>
        <end position="481"/>
    </location>
</feature>
<evidence type="ECO:0000313" key="17">
    <source>
        <dbReference type="Proteomes" id="UP000319731"/>
    </source>
</evidence>
<protein>
    <submittedName>
        <fullName evidence="16">Uncharacterized protein</fullName>
    </submittedName>
</protein>
<dbReference type="Pfam" id="PF13839">
    <property type="entry name" value="PC-Esterase"/>
    <property type="match status" value="1"/>
</dbReference>
<feature type="domain" description="Sugar phosphate transporter" evidence="14">
    <location>
        <begin position="259"/>
        <end position="538"/>
    </location>
</feature>
<dbReference type="Pfam" id="PF01762">
    <property type="entry name" value="Galactosyl_T"/>
    <property type="match status" value="1"/>
</dbReference>